<accession>A0A409X0P2</accession>
<dbReference type="AlphaFoldDB" id="A0A409X0P2"/>
<comment type="caution">
    <text evidence="2">The sequence shown here is derived from an EMBL/GenBank/DDBJ whole genome shotgun (WGS) entry which is preliminary data.</text>
</comment>
<gene>
    <name evidence="2" type="ORF">CVT25_013230</name>
</gene>
<dbReference type="InParanoid" id="A0A409X0P2"/>
<protein>
    <submittedName>
        <fullName evidence="2">Uncharacterized protein</fullName>
    </submittedName>
</protein>
<evidence type="ECO:0000256" key="1">
    <source>
        <dbReference type="SAM" id="Phobius"/>
    </source>
</evidence>
<proteinExistence type="predicted"/>
<feature type="transmembrane region" description="Helical" evidence="1">
    <location>
        <begin position="20"/>
        <end position="43"/>
    </location>
</feature>
<evidence type="ECO:0000313" key="2">
    <source>
        <dbReference type="EMBL" id="PPQ84292.1"/>
    </source>
</evidence>
<sequence>MPGPIFRRDSSSKSLQDTVLDTIFVVFVLCTLILAVAGLHCILRRRNRQRSRSWTSCRALRIVSPVPTSCLPEDADYAIYEVEPIQNNKILARDINQSMGHDIEKTESTTDKSEVPISAHPVFMCHK</sequence>
<organism evidence="2 3">
    <name type="scientific">Psilocybe cyanescens</name>
    <dbReference type="NCBI Taxonomy" id="93625"/>
    <lineage>
        <taxon>Eukaryota</taxon>
        <taxon>Fungi</taxon>
        <taxon>Dikarya</taxon>
        <taxon>Basidiomycota</taxon>
        <taxon>Agaricomycotina</taxon>
        <taxon>Agaricomycetes</taxon>
        <taxon>Agaricomycetidae</taxon>
        <taxon>Agaricales</taxon>
        <taxon>Agaricineae</taxon>
        <taxon>Strophariaceae</taxon>
        <taxon>Psilocybe</taxon>
    </lineage>
</organism>
<dbReference type="Proteomes" id="UP000283269">
    <property type="component" value="Unassembled WGS sequence"/>
</dbReference>
<name>A0A409X0P2_PSICY</name>
<keyword evidence="1" id="KW-0812">Transmembrane</keyword>
<keyword evidence="1" id="KW-0472">Membrane</keyword>
<evidence type="ECO:0000313" key="3">
    <source>
        <dbReference type="Proteomes" id="UP000283269"/>
    </source>
</evidence>
<dbReference type="EMBL" id="NHYD01002901">
    <property type="protein sequence ID" value="PPQ84292.1"/>
    <property type="molecule type" value="Genomic_DNA"/>
</dbReference>
<keyword evidence="1" id="KW-1133">Transmembrane helix</keyword>
<reference evidence="2 3" key="1">
    <citation type="journal article" date="2018" name="Evol. Lett.">
        <title>Horizontal gene cluster transfer increased hallucinogenic mushroom diversity.</title>
        <authorList>
            <person name="Reynolds H.T."/>
            <person name="Vijayakumar V."/>
            <person name="Gluck-Thaler E."/>
            <person name="Korotkin H.B."/>
            <person name="Matheny P.B."/>
            <person name="Slot J.C."/>
        </authorList>
    </citation>
    <scope>NUCLEOTIDE SEQUENCE [LARGE SCALE GENOMIC DNA]</scope>
    <source>
        <strain evidence="2 3">2631</strain>
    </source>
</reference>
<keyword evidence="3" id="KW-1185">Reference proteome</keyword>